<name>A0A511HB76_9BACT</name>
<reference evidence="2 3" key="1">
    <citation type="submission" date="2019-07" db="EMBL/GenBank/DDBJ databases">
        <title>Whole genome shotgun sequence of Myxococcus virescens NBRC 100334.</title>
        <authorList>
            <person name="Hosoyama A."/>
            <person name="Uohara A."/>
            <person name="Ohji S."/>
            <person name="Ichikawa N."/>
        </authorList>
    </citation>
    <scope>NUCLEOTIDE SEQUENCE [LARGE SCALE GENOMIC DNA]</scope>
    <source>
        <strain evidence="2 3">NBRC 100334</strain>
    </source>
</reference>
<dbReference type="Proteomes" id="UP000321224">
    <property type="component" value="Unassembled WGS sequence"/>
</dbReference>
<evidence type="ECO:0000256" key="1">
    <source>
        <dbReference type="SAM" id="MobiDB-lite"/>
    </source>
</evidence>
<feature type="compositionally biased region" description="Polar residues" evidence="1">
    <location>
        <begin position="26"/>
        <end position="37"/>
    </location>
</feature>
<feature type="region of interest" description="Disordered" evidence="1">
    <location>
        <begin position="19"/>
        <end position="46"/>
    </location>
</feature>
<comment type="caution">
    <text evidence="2">The sequence shown here is derived from an EMBL/GenBank/DDBJ whole genome shotgun (WGS) entry which is preliminary data.</text>
</comment>
<evidence type="ECO:0000313" key="2">
    <source>
        <dbReference type="EMBL" id="GEL70811.1"/>
    </source>
</evidence>
<organism evidence="2 3">
    <name type="scientific">Myxococcus virescens</name>
    <dbReference type="NCBI Taxonomy" id="83456"/>
    <lineage>
        <taxon>Bacteria</taxon>
        <taxon>Pseudomonadati</taxon>
        <taxon>Myxococcota</taxon>
        <taxon>Myxococcia</taxon>
        <taxon>Myxococcales</taxon>
        <taxon>Cystobacterineae</taxon>
        <taxon>Myxococcaceae</taxon>
        <taxon>Myxococcus</taxon>
    </lineage>
</organism>
<sequence>MLGIQLHDQLDPPPLRAALHRRLPDQSATDPANTSQEGKIRRKASIVPGNRIGLNKDQQRTIEFGDIHASADVVAFRREPRCLSTAWGRTHGPRRIHPGRESEPRRYFAARLSMSQ</sequence>
<gene>
    <name evidence="2" type="ORF">MVI01_25950</name>
</gene>
<evidence type="ECO:0000313" key="3">
    <source>
        <dbReference type="Proteomes" id="UP000321224"/>
    </source>
</evidence>
<protein>
    <submittedName>
        <fullName evidence="2">Uncharacterized protein</fullName>
    </submittedName>
</protein>
<dbReference type="EMBL" id="BJVY01000012">
    <property type="protein sequence ID" value="GEL70811.1"/>
    <property type="molecule type" value="Genomic_DNA"/>
</dbReference>
<proteinExistence type="predicted"/>
<accession>A0A511HB76</accession>
<dbReference type="AlphaFoldDB" id="A0A511HB76"/>